<dbReference type="InterPro" id="IPR001533">
    <property type="entry name" value="Pterin_deHydtase"/>
</dbReference>
<keyword evidence="6" id="KW-1185">Reference proteome</keyword>
<dbReference type="EMBL" id="AMWN01000003">
    <property type="protein sequence ID" value="EXJ91165.1"/>
    <property type="molecule type" value="Genomic_DNA"/>
</dbReference>
<dbReference type="Proteomes" id="UP000019484">
    <property type="component" value="Unassembled WGS sequence"/>
</dbReference>
<accession>W9YNA4</accession>
<proteinExistence type="inferred from homology"/>
<sequence>MAEAEEMHHHPHIAREDGESYFTVTCTTHSPRGLSVRDTRLAMKVNEVLAGLPATQPARLSDPSLDLDQLQEQFAQARNRLIAINRRKIEDALESCGCSTAKAL</sequence>
<dbReference type="Gene3D" id="3.30.1360.20">
    <property type="entry name" value="Transcriptional coactivator/pterin dehydratase"/>
    <property type="match status" value="1"/>
</dbReference>
<reference evidence="5 6" key="1">
    <citation type="submission" date="2013-03" db="EMBL/GenBank/DDBJ databases">
        <title>The Genome Sequence of Capronia coronata CBS 617.96.</title>
        <authorList>
            <consortium name="The Broad Institute Genomics Platform"/>
            <person name="Cuomo C."/>
            <person name="de Hoog S."/>
            <person name="Gorbushina A."/>
            <person name="Walker B."/>
            <person name="Young S.K."/>
            <person name="Zeng Q."/>
            <person name="Gargeya S."/>
            <person name="Fitzgerald M."/>
            <person name="Haas B."/>
            <person name="Abouelleil A."/>
            <person name="Allen A.W."/>
            <person name="Alvarado L."/>
            <person name="Arachchi H.M."/>
            <person name="Berlin A.M."/>
            <person name="Chapman S.B."/>
            <person name="Gainer-Dewar J."/>
            <person name="Goldberg J."/>
            <person name="Griggs A."/>
            <person name="Gujja S."/>
            <person name="Hansen M."/>
            <person name="Howarth C."/>
            <person name="Imamovic A."/>
            <person name="Ireland A."/>
            <person name="Larimer J."/>
            <person name="McCowan C."/>
            <person name="Murphy C."/>
            <person name="Pearson M."/>
            <person name="Poon T.W."/>
            <person name="Priest M."/>
            <person name="Roberts A."/>
            <person name="Saif S."/>
            <person name="Shea T."/>
            <person name="Sisk P."/>
            <person name="Sykes S."/>
            <person name="Wortman J."/>
            <person name="Nusbaum C."/>
            <person name="Birren B."/>
        </authorList>
    </citation>
    <scope>NUCLEOTIDE SEQUENCE [LARGE SCALE GENOMIC DNA]</scope>
    <source>
        <strain evidence="5 6">CBS 617.96</strain>
    </source>
</reference>
<comment type="catalytic activity">
    <reaction evidence="1">
        <text>(4aS,6R)-4a-hydroxy-L-erythro-5,6,7,8-tetrahydrobiopterin = (6R)-L-erythro-6,7-dihydrobiopterin + H2O</text>
        <dbReference type="Rhea" id="RHEA:11920"/>
        <dbReference type="ChEBI" id="CHEBI:15377"/>
        <dbReference type="ChEBI" id="CHEBI:15642"/>
        <dbReference type="ChEBI" id="CHEBI:43120"/>
        <dbReference type="EC" id="4.2.1.96"/>
    </reaction>
</comment>
<evidence type="ECO:0000256" key="4">
    <source>
        <dbReference type="ARBA" id="ARBA00023239"/>
    </source>
</evidence>
<evidence type="ECO:0000256" key="3">
    <source>
        <dbReference type="ARBA" id="ARBA00013252"/>
    </source>
</evidence>
<comment type="caution">
    <text evidence="5">The sequence shown here is derived from an EMBL/GenBank/DDBJ whole genome shotgun (WGS) entry which is preliminary data.</text>
</comment>
<dbReference type="OrthoDB" id="277398at2759"/>
<dbReference type="AlphaFoldDB" id="W9YNA4"/>
<dbReference type="eggNOG" id="ENOG502TAID">
    <property type="taxonomic scope" value="Eukaryota"/>
</dbReference>
<dbReference type="GO" id="GO:0006729">
    <property type="term" value="P:tetrahydrobiopterin biosynthetic process"/>
    <property type="evidence" value="ECO:0007669"/>
    <property type="project" value="InterPro"/>
</dbReference>
<gene>
    <name evidence="5" type="ORF">A1O1_04274</name>
</gene>
<evidence type="ECO:0000313" key="6">
    <source>
        <dbReference type="Proteomes" id="UP000019484"/>
    </source>
</evidence>
<dbReference type="SUPFAM" id="SSF55248">
    <property type="entry name" value="PCD-like"/>
    <property type="match status" value="1"/>
</dbReference>
<dbReference type="RefSeq" id="XP_007723359.1">
    <property type="nucleotide sequence ID" value="XM_007725169.1"/>
</dbReference>
<dbReference type="GO" id="GO:0008124">
    <property type="term" value="F:4-alpha-hydroxytetrahydrobiopterin dehydratase activity"/>
    <property type="evidence" value="ECO:0007669"/>
    <property type="project" value="UniProtKB-EC"/>
</dbReference>
<evidence type="ECO:0000256" key="1">
    <source>
        <dbReference type="ARBA" id="ARBA00001554"/>
    </source>
</evidence>
<dbReference type="Pfam" id="PF01329">
    <property type="entry name" value="Pterin_4a"/>
    <property type="match status" value="1"/>
</dbReference>
<protein>
    <recommendedName>
        <fullName evidence="3">4a-hydroxytetrahydrobiopterin dehydratase</fullName>
        <ecNumber evidence="3">4.2.1.96</ecNumber>
    </recommendedName>
</protein>
<dbReference type="EC" id="4.2.1.96" evidence="3"/>
<organism evidence="5 6">
    <name type="scientific">Capronia coronata CBS 617.96</name>
    <dbReference type="NCBI Taxonomy" id="1182541"/>
    <lineage>
        <taxon>Eukaryota</taxon>
        <taxon>Fungi</taxon>
        <taxon>Dikarya</taxon>
        <taxon>Ascomycota</taxon>
        <taxon>Pezizomycotina</taxon>
        <taxon>Eurotiomycetes</taxon>
        <taxon>Chaetothyriomycetidae</taxon>
        <taxon>Chaetothyriales</taxon>
        <taxon>Herpotrichiellaceae</taxon>
        <taxon>Capronia</taxon>
    </lineage>
</organism>
<keyword evidence="4" id="KW-0456">Lyase</keyword>
<dbReference type="GeneID" id="19159158"/>
<evidence type="ECO:0000313" key="5">
    <source>
        <dbReference type="EMBL" id="EXJ91165.1"/>
    </source>
</evidence>
<name>W9YNA4_9EURO</name>
<evidence type="ECO:0000256" key="2">
    <source>
        <dbReference type="ARBA" id="ARBA00006472"/>
    </source>
</evidence>
<dbReference type="InterPro" id="IPR036428">
    <property type="entry name" value="PCD_sf"/>
</dbReference>
<comment type="similarity">
    <text evidence="2">Belongs to the pterin-4-alpha-carbinolamine dehydratase family.</text>
</comment>
<dbReference type="HOGENOM" id="CLU_2249798_0_0_1"/>